<reference evidence="2 3" key="1">
    <citation type="submission" date="2018-11" db="EMBL/GenBank/DDBJ databases">
        <title>Genomic Encyclopedia of Type Strains, Phase IV (KMG-IV): sequencing the most valuable type-strain genomes for metagenomic binning, comparative biology and taxonomic classification.</title>
        <authorList>
            <person name="Goeker M."/>
        </authorList>
    </citation>
    <scope>NUCLEOTIDE SEQUENCE [LARGE SCALE GENOMIC DNA]</scope>
    <source>
        <strain evidence="2 3">DSM 26537</strain>
    </source>
</reference>
<dbReference type="OrthoDB" id="1707681at2"/>
<dbReference type="Pfam" id="PF10779">
    <property type="entry name" value="XhlA"/>
    <property type="match status" value="1"/>
</dbReference>
<gene>
    <name evidence="2" type="ORF">EDD66_105296</name>
</gene>
<sequence length="76" mass="8923">MDEELIKHRLDVHDTRLNDHSKRLDRLEITQAEANTMIKNLCEKIENQTKAIYWLIGLGATSLLGFFFYAVQQNIF</sequence>
<dbReference type="Proteomes" id="UP000273083">
    <property type="component" value="Unassembled WGS sequence"/>
</dbReference>
<protein>
    <submittedName>
        <fullName evidence="2">Hemolysin XhlA</fullName>
    </submittedName>
</protein>
<accession>A0A3N1XNV2</accession>
<dbReference type="RefSeq" id="WP_123609524.1">
    <property type="nucleotide sequence ID" value="NZ_RJVG01000005.1"/>
</dbReference>
<keyword evidence="3" id="KW-1185">Reference proteome</keyword>
<dbReference type="InterPro" id="IPR019715">
    <property type="entry name" value="Haemolysin_XhlA"/>
</dbReference>
<feature type="transmembrane region" description="Helical" evidence="1">
    <location>
        <begin position="51"/>
        <end position="71"/>
    </location>
</feature>
<name>A0A3N1XNV2_9FIRM</name>
<organism evidence="2 3">
    <name type="scientific">Mobilisporobacter senegalensis</name>
    <dbReference type="NCBI Taxonomy" id="1329262"/>
    <lineage>
        <taxon>Bacteria</taxon>
        <taxon>Bacillati</taxon>
        <taxon>Bacillota</taxon>
        <taxon>Clostridia</taxon>
        <taxon>Lachnospirales</taxon>
        <taxon>Lachnospiraceae</taxon>
        <taxon>Mobilisporobacter</taxon>
    </lineage>
</organism>
<comment type="caution">
    <text evidence="2">The sequence shown here is derived from an EMBL/GenBank/DDBJ whole genome shotgun (WGS) entry which is preliminary data.</text>
</comment>
<keyword evidence="1" id="KW-1133">Transmembrane helix</keyword>
<keyword evidence="1" id="KW-0812">Transmembrane</keyword>
<evidence type="ECO:0000256" key="1">
    <source>
        <dbReference type="SAM" id="Phobius"/>
    </source>
</evidence>
<evidence type="ECO:0000313" key="3">
    <source>
        <dbReference type="Proteomes" id="UP000273083"/>
    </source>
</evidence>
<proteinExistence type="predicted"/>
<keyword evidence="1" id="KW-0472">Membrane</keyword>
<evidence type="ECO:0000313" key="2">
    <source>
        <dbReference type="EMBL" id="ROR28354.1"/>
    </source>
</evidence>
<dbReference type="AlphaFoldDB" id="A0A3N1XNV2"/>
<dbReference type="EMBL" id="RJVG01000005">
    <property type="protein sequence ID" value="ROR28354.1"/>
    <property type="molecule type" value="Genomic_DNA"/>
</dbReference>